<dbReference type="Gene3D" id="3.40.50.80">
    <property type="entry name" value="Nucleotide-binding domain of ferredoxin-NADP reductase (FNR) module"/>
    <property type="match status" value="2"/>
</dbReference>
<keyword evidence="11" id="KW-1185">Reference proteome</keyword>
<proteinExistence type="predicted"/>
<feature type="transmembrane region" description="Helical" evidence="7">
    <location>
        <begin position="55"/>
        <end position="75"/>
    </location>
</feature>
<organism evidence="9">
    <name type="scientific">Daucus carota subsp. sativus</name>
    <name type="common">Carrot</name>
    <dbReference type="NCBI Taxonomy" id="79200"/>
    <lineage>
        <taxon>Eukaryota</taxon>
        <taxon>Viridiplantae</taxon>
        <taxon>Streptophyta</taxon>
        <taxon>Embryophyta</taxon>
        <taxon>Tracheophyta</taxon>
        <taxon>Spermatophyta</taxon>
        <taxon>Magnoliopsida</taxon>
        <taxon>eudicotyledons</taxon>
        <taxon>Gunneridae</taxon>
        <taxon>Pentapetalae</taxon>
        <taxon>asterids</taxon>
        <taxon>campanulids</taxon>
        <taxon>Apiales</taxon>
        <taxon>Apiaceae</taxon>
        <taxon>Apioideae</taxon>
        <taxon>Scandiceae</taxon>
        <taxon>Daucinae</taxon>
        <taxon>Daucus</taxon>
        <taxon>Daucus sect. Daucus</taxon>
    </lineage>
</organism>
<accession>A0A164UMN5</accession>
<protein>
    <recommendedName>
        <fullName evidence="8">FAD-binding FR-type domain-containing protein</fullName>
    </recommendedName>
</protein>
<dbReference type="Pfam" id="PF08022">
    <property type="entry name" value="FAD_binding_8"/>
    <property type="match status" value="1"/>
</dbReference>
<dbReference type="GO" id="GO:0000293">
    <property type="term" value="F:ferric-chelate reductase activity"/>
    <property type="evidence" value="ECO:0007669"/>
    <property type="project" value="EnsemblPlants"/>
</dbReference>
<dbReference type="EMBL" id="CP093349">
    <property type="protein sequence ID" value="WOH10577.1"/>
    <property type="molecule type" value="Genomic_DNA"/>
</dbReference>
<dbReference type="InterPro" id="IPR050369">
    <property type="entry name" value="RBOH/FRE"/>
</dbReference>
<keyword evidence="2 7" id="KW-0812">Transmembrane</keyword>
<feature type="domain" description="FAD-binding FR-type" evidence="8">
    <location>
        <begin position="298"/>
        <end position="417"/>
    </location>
</feature>
<evidence type="ECO:0000259" key="8">
    <source>
        <dbReference type="PROSITE" id="PS51384"/>
    </source>
</evidence>
<dbReference type="InterPro" id="IPR039261">
    <property type="entry name" value="FNR_nucleotide-bd"/>
</dbReference>
<evidence type="ECO:0000256" key="3">
    <source>
        <dbReference type="ARBA" id="ARBA00022989"/>
    </source>
</evidence>
<gene>
    <name evidence="9" type="ORF">DCAR_026171</name>
    <name evidence="10" type="ORF">DCAR_0730046</name>
</gene>
<feature type="transmembrane region" description="Helical" evidence="7">
    <location>
        <begin position="536"/>
        <end position="560"/>
    </location>
</feature>
<evidence type="ECO:0000256" key="7">
    <source>
        <dbReference type="SAM" id="Phobius"/>
    </source>
</evidence>
<keyword evidence="5 7" id="KW-0472">Membrane</keyword>
<dbReference type="InterPro" id="IPR017927">
    <property type="entry name" value="FAD-bd_FR_type"/>
</dbReference>
<dbReference type="SUPFAM" id="SSF52343">
    <property type="entry name" value="Ferredoxin reductase-like, C-terminal NADP-linked domain"/>
    <property type="match status" value="1"/>
</dbReference>
<evidence type="ECO:0000313" key="11">
    <source>
        <dbReference type="Proteomes" id="UP000077755"/>
    </source>
</evidence>
<dbReference type="AlphaFoldDB" id="A0A164UMN5"/>
<dbReference type="OrthoDB" id="167398at2759"/>
<dbReference type="PANTHER" id="PTHR11972">
    <property type="entry name" value="NADPH OXIDASE"/>
    <property type="match status" value="1"/>
</dbReference>
<feature type="transmembrane region" description="Helical" evidence="7">
    <location>
        <begin position="7"/>
        <end position="26"/>
    </location>
</feature>
<reference evidence="10" key="2">
    <citation type="submission" date="2022-03" db="EMBL/GenBank/DDBJ databases">
        <title>Draft title - Genomic analysis of global carrot germplasm unveils the trajectory of domestication and the origin of high carotenoid orange carrot.</title>
        <authorList>
            <person name="Iorizzo M."/>
            <person name="Ellison S."/>
            <person name="Senalik D."/>
            <person name="Macko-Podgorni A."/>
            <person name="Grzebelus D."/>
            <person name="Bostan H."/>
            <person name="Rolling W."/>
            <person name="Curaba J."/>
            <person name="Simon P."/>
        </authorList>
    </citation>
    <scope>NUCLEOTIDE SEQUENCE</scope>
    <source>
        <tissue evidence="10">Leaf</tissue>
    </source>
</reference>
<evidence type="ECO:0000256" key="5">
    <source>
        <dbReference type="ARBA" id="ARBA00023136"/>
    </source>
</evidence>
<dbReference type="Proteomes" id="UP000077755">
    <property type="component" value="Chromosome 7"/>
</dbReference>
<dbReference type="Pfam" id="PF01794">
    <property type="entry name" value="Ferric_reduct"/>
    <property type="match status" value="1"/>
</dbReference>
<evidence type="ECO:0000313" key="9">
    <source>
        <dbReference type="EMBL" id="KZM89096.1"/>
    </source>
</evidence>
<name>A0A164UMN5_DAUCS</name>
<feature type="transmembrane region" description="Helical" evidence="7">
    <location>
        <begin position="234"/>
        <end position="251"/>
    </location>
</feature>
<feature type="transmembrane region" description="Helical" evidence="7">
    <location>
        <begin position="194"/>
        <end position="214"/>
    </location>
</feature>
<feature type="region of interest" description="Disordered" evidence="6">
    <location>
        <begin position="611"/>
        <end position="632"/>
    </location>
</feature>
<feature type="transmembrane region" description="Helical" evidence="7">
    <location>
        <begin position="153"/>
        <end position="173"/>
    </location>
</feature>
<evidence type="ECO:0000256" key="1">
    <source>
        <dbReference type="ARBA" id="ARBA00004141"/>
    </source>
</evidence>
<dbReference type="PANTHER" id="PTHR11972:SF155">
    <property type="entry name" value="FERRIC REDUCTION OXIDASE 8, MITOCHONDRIAL"/>
    <property type="match status" value="1"/>
</dbReference>
<evidence type="ECO:0000313" key="10">
    <source>
        <dbReference type="EMBL" id="WOH10577.1"/>
    </source>
</evidence>
<evidence type="ECO:0000256" key="2">
    <source>
        <dbReference type="ARBA" id="ARBA00022692"/>
    </source>
</evidence>
<dbReference type="InterPro" id="IPR013121">
    <property type="entry name" value="Fe_red_NAD-bd_6"/>
</dbReference>
<evidence type="ECO:0000256" key="6">
    <source>
        <dbReference type="SAM" id="MobiDB-lite"/>
    </source>
</evidence>
<dbReference type="EMBL" id="LNRQ01000007">
    <property type="protein sequence ID" value="KZM89096.1"/>
    <property type="molecule type" value="Genomic_DNA"/>
</dbReference>
<dbReference type="GO" id="GO:0005886">
    <property type="term" value="C:plasma membrane"/>
    <property type="evidence" value="ECO:0007669"/>
    <property type="project" value="TreeGrafter"/>
</dbReference>
<dbReference type="STRING" id="79200.A0A164UMN5"/>
<dbReference type="Gramene" id="KZM89096">
    <property type="protein sequence ID" value="KZM89096"/>
    <property type="gene ID" value="DCAR_026171"/>
</dbReference>
<evidence type="ECO:0000256" key="4">
    <source>
        <dbReference type="ARBA" id="ARBA00023002"/>
    </source>
</evidence>
<feature type="transmembrane region" description="Helical" evidence="7">
    <location>
        <begin position="263"/>
        <end position="280"/>
    </location>
</feature>
<keyword evidence="4" id="KW-0560">Oxidoreductase</keyword>
<dbReference type="PROSITE" id="PS51384">
    <property type="entry name" value="FAD_FR"/>
    <property type="match status" value="1"/>
</dbReference>
<dbReference type="InterPro" id="IPR013112">
    <property type="entry name" value="FAD-bd_8"/>
</dbReference>
<dbReference type="SFLD" id="SFLDS00052">
    <property type="entry name" value="Ferric_Reductase_Domain"/>
    <property type="match status" value="1"/>
</dbReference>
<comment type="subcellular location">
    <subcellularLocation>
        <location evidence="1">Membrane</location>
        <topology evidence="1">Multi-pass membrane protein</topology>
    </subcellularLocation>
</comment>
<sequence>MAKASILILKVVMILISMGWISVWLLKPTQLWTRKWKAAEKCASTTVFGYNGLDFAVYTFPLILVAILGLVYIKLKPDEARNRRGKSSTSALSNPLIVNSYVGVLTGIEILAILLFFLFLAWTFYAHISTDFKKMTPNKLFKLNKWQFKLFRMATRSGLLAEACLALLLLPILRGLTITRLLGIHFEASVRYHIWLATSMIVFAALHGGGTLFIWGEKKHISDEIWKWQKKGRIYLAGEIAFVTALVIWITSLPQVRRRRFEIFYYTHHLYIVFLIFFLFHTGDRHFYMVFPGVFLFGIDKLLRMMQSRPISCILSAKVFPSKAVELILPKDPRLKYTPTSIIFMKIPIISKFQWHPFSITSSSKVDDSTMSVIIKCEGWWTNSLYNIICAQLDLDANIKPCIPVAIEGPYGPPSPNFLRYDSMLLIAGGIGITPFLSMLQGIASIQNSGSNKFPSRVKLIYVIKKCQDICLLTPVCPLLMEQNIDQLHLNLEVFVTQEAHSDATVRELLTEFSQVRIVNFDSKCSRDAAYGPDRIIWMAVITASSSILFIVFLTFFNQIYLNPDQKSSEAKKPSTVTDLLLICSFILSITCSILASLVVRMKTLKKEPTPFSVKQGTKHSSEASTEPEEHKIHFTGRPSFQEIFDKYSEDTRGSSVGVFVCGSESMKESVASCCMLNSQDFMKCAAQKRKPFFSFHSLNFTL</sequence>
<dbReference type="CDD" id="cd06186">
    <property type="entry name" value="NOX_Duox_like_FAD_NADP"/>
    <property type="match status" value="1"/>
</dbReference>
<feature type="transmembrane region" description="Helical" evidence="7">
    <location>
        <begin position="580"/>
        <end position="600"/>
    </location>
</feature>
<reference evidence="9" key="1">
    <citation type="journal article" date="2016" name="Nat. Genet.">
        <title>A high-quality carrot genome assembly provides new insights into carotenoid accumulation and asterid genome evolution.</title>
        <authorList>
            <person name="Iorizzo M."/>
            <person name="Ellison S."/>
            <person name="Senalik D."/>
            <person name="Zeng P."/>
            <person name="Satapoomin P."/>
            <person name="Huang J."/>
            <person name="Bowman M."/>
            <person name="Iovene M."/>
            <person name="Sanseverino W."/>
            <person name="Cavagnaro P."/>
            <person name="Yildiz M."/>
            <person name="Macko-Podgorni A."/>
            <person name="Moranska E."/>
            <person name="Grzebelus E."/>
            <person name="Grzebelus D."/>
            <person name="Ashrafi H."/>
            <person name="Zheng Z."/>
            <person name="Cheng S."/>
            <person name="Spooner D."/>
            <person name="Van Deynze A."/>
            <person name="Simon P."/>
        </authorList>
    </citation>
    <scope>NUCLEOTIDE SEQUENCE [LARGE SCALE GENOMIC DNA]</scope>
    <source>
        <tissue evidence="9">Leaf</tissue>
    </source>
</reference>
<dbReference type="SFLD" id="SFLDG01168">
    <property type="entry name" value="Ferric_reductase_subgroup_(FRE"/>
    <property type="match status" value="1"/>
</dbReference>
<dbReference type="InterPro" id="IPR013130">
    <property type="entry name" value="Fe3_Rdtase_TM_dom"/>
</dbReference>
<keyword evidence="3 7" id="KW-1133">Transmembrane helix</keyword>
<dbReference type="Pfam" id="PF08030">
    <property type="entry name" value="NAD_binding_6"/>
    <property type="match status" value="1"/>
</dbReference>
<feature type="transmembrane region" description="Helical" evidence="7">
    <location>
        <begin position="96"/>
        <end position="125"/>
    </location>
</feature>
<dbReference type="OMA" id="HHIQDEM"/>